<dbReference type="InterPro" id="IPR055826">
    <property type="entry name" value="DUF7402"/>
</dbReference>
<evidence type="ECO:0000256" key="3">
    <source>
        <dbReference type="ARBA" id="ARBA00022801"/>
    </source>
</evidence>
<dbReference type="Proteomes" id="UP000653730">
    <property type="component" value="Unassembled WGS sequence"/>
</dbReference>
<evidence type="ECO:0000256" key="2">
    <source>
        <dbReference type="ARBA" id="ARBA00022651"/>
    </source>
</evidence>
<evidence type="ECO:0000256" key="4">
    <source>
        <dbReference type="ARBA" id="ARBA00023277"/>
    </source>
</evidence>
<feature type="domain" description="DUF7402" evidence="8">
    <location>
        <begin position="375"/>
        <end position="510"/>
    </location>
</feature>
<protein>
    <submittedName>
        <fullName evidence="9">Family 43 glycosylhydrolase</fullName>
    </submittedName>
</protein>
<dbReference type="PANTHER" id="PTHR43772:SF2">
    <property type="entry name" value="PUTATIVE (AFU_ORTHOLOGUE AFUA_2G04480)-RELATED"/>
    <property type="match status" value="1"/>
</dbReference>
<accession>A0A926JS24</accession>
<dbReference type="GO" id="GO:0004553">
    <property type="term" value="F:hydrolase activity, hydrolyzing O-glycosyl compounds"/>
    <property type="evidence" value="ECO:0007669"/>
    <property type="project" value="InterPro"/>
</dbReference>
<dbReference type="PROSITE" id="PS51257">
    <property type="entry name" value="PROKAR_LIPOPROTEIN"/>
    <property type="match status" value="1"/>
</dbReference>
<dbReference type="InterPro" id="IPR008979">
    <property type="entry name" value="Galactose-bd-like_sf"/>
</dbReference>
<evidence type="ECO:0000256" key="7">
    <source>
        <dbReference type="RuleBase" id="RU361187"/>
    </source>
</evidence>
<dbReference type="SUPFAM" id="SSF49785">
    <property type="entry name" value="Galactose-binding domain-like"/>
    <property type="match status" value="1"/>
</dbReference>
<evidence type="ECO:0000259" key="8">
    <source>
        <dbReference type="Pfam" id="PF24135"/>
    </source>
</evidence>
<evidence type="ECO:0000256" key="6">
    <source>
        <dbReference type="PIRSR" id="PIRSR606710-2"/>
    </source>
</evidence>
<sequence length="514" mass="58299">MKRLKNQYIICFVILSFVLVSCEMAGIDEEEELQTVYNLYNHYSKYIATDDTDLGAPLYRNRTRGAVHMMQSSNGFYYAYDGDAGNWPIHRSEDGVYWERLGNGGEAYPQGTWGQRNFWVPEVIENNGRYYMFYCAREDYDTRSSRIGVAISDSPEGPFIDTGIPLFDGTEMEDWHVIDPNPFIDPDSGKKYLYFVKDGALYTYWNDDLNKEIGESRIYGVQLSDDMLSVEGEARLLLRPSQQWEYKSHLLNGRKLWNEAPQILKKEGVYYLMYSANFFKTEHYAVGYATSQAPLGVYEKDENNPVIGSVGNIKKAGHNSVIRSRDGSEYFTSYSTLGDGRYLSRIGFRKNGSLYVNGPVKGYQVMPGGTTDYVNYAEEAEISTSSTKALYETEAITDGEIGIYERYEGYEWSSDGEREGAWVQLHWEKSQKVELILIYTSALQSRKVQKGQVTLNGDTKQTISDINIPADPGEPAIIRFPKGMKISSLKFEVTGLQSSEGISGMSEIMVLGKK</sequence>
<dbReference type="EMBL" id="JACVDC010000028">
    <property type="protein sequence ID" value="MBC9796470.1"/>
    <property type="molecule type" value="Genomic_DNA"/>
</dbReference>
<name>A0A926JS24_9FLAO</name>
<evidence type="ECO:0000313" key="9">
    <source>
        <dbReference type="EMBL" id="MBC9796470.1"/>
    </source>
</evidence>
<keyword evidence="4" id="KW-0119">Carbohydrate metabolism</keyword>
<dbReference type="InterPro" id="IPR052176">
    <property type="entry name" value="Glycosyl_Hydrlase_43_Enz"/>
</dbReference>
<dbReference type="Pfam" id="PF24135">
    <property type="entry name" value="DUF7402"/>
    <property type="match status" value="1"/>
</dbReference>
<keyword evidence="5 7" id="KW-0326">Glycosidase</keyword>
<gene>
    <name evidence="9" type="ORF">IBL28_10845</name>
</gene>
<keyword evidence="2" id="KW-0624">Polysaccharide degradation</keyword>
<dbReference type="InterPro" id="IPR006710">
    <property type="entry name" value="Glyco_hydro_43"/>
</dbReference>
<keyword evidence="10" id="KW-1185">Reference proteome</keyword>
<comment type="similarity">
    <text evidence="1 7">Belongs to the glycosyl hydrolase 43 family.</text>
</comment>
<comment type="caution">
    <text evidence="9">The sequence shown here is derived from an EMBL/GenBank/DDBJ whole genome shotgun (WGS) entry which is preliminary data.</text>
</comment>
<dbReference type="Pfam" id="PF04616">
    <property type="entry name" value="Glyco_hydro_43"/>
    <property type="match status" value="1"/>
</dbReference>
<dbReference type="PANTHER" id="PTHR43772">
    <property type="entry name" value="ENDO-1,4-BETA-XYLANASE"/>
    <property type="match status" value="1"/>
</dbReference>
<keyword evidence="2" id="KW-0858">Xylan degradation</keyword>
<proteinExistence type="inferred from homology"/>
<dbReference type="Gene3D" id="2.115.10.20">
    <property type="entry name" value="Glycosyl hydrolase domain, family 43"/>
    <property type="match status" value="1"/>
</dbReference>
<dbReference type="GO" id="GO:0045493">
    <property type="term" value="P:xylan catabolic process"/>
    <property type="evidence" value="ECO:0007669"/>
    <property type="project" value="UniProtKB-KW"/>
</dbReference>
<organism evidence="9 10">
    <name type="scientific">Sinomicrobium weinanense</name>
    <dbReference type="NCBI Taxonomy" id="2842200"/>
    <lineage>
        <taxon>Bacteria</taxon>
        <taxon>Pseudomonadati</taxon>
        <taxon>Bacteroidota</taxon>
        <taxon>Flavobacteriia</taxon>
        <taxon>Flavobacteriales</taxon>
        <taxon>Flavobacteriaceae</taxon>
        <taxon>Sinomicrobium</taxon>
    </lineage>
</organism>
<dbReference type="CDD" id="cd08991">
    <property type="entry name" value="GH43_HoAraf43-like"/>
    <property type="match status" value="1"/>
</dbReference>
<evidence type="ECO:0000313" key="10">
    <source>
        <dbReference type="Proteomes" id="UP000653730"/>
    </source>
</evidence>
<dbReference type="RefSeq" id="WP_187965615.1">
    <property type="nucleotide sequence ID" value="NZ_JACVDC010000028.1"/>
</dbReference>
<evidence type="ECO:0000256" key="1">
    <source>
        <dbReference type="ARBA" id="ARBA00009865"/>
    </source>
</evidence>
<keyword evidence="3 7" id="KW-0378">Hydrolase</keyword>
<dbReference type="Gene3D" id="2.60.120.260">
    <property type="entry name" value="Galactose-binding domain-like"/>
    <property type="match status" value="1"/>
</dbReference>
<reference evidence="9 10" key="1">
    <citation type="submission" date="2020-09" db="EMBL/GenBank/DDBJ databases">
        <title>Sinomicrobium weinanense sp. nov., a halophilic bacteria isolated from saline-alkali soil.</title>
        <authorList>
            <person name="Wu P."/>
            <person name="Ren H."/>
            <person name="Mei Y."/>
            <person name="Liang Y."/>
            <person name="Chen Z."/>
        </authorList>
    </citation>
    <scope>NUCLEOTIDE SEQUENCE [LARGE SCALE GENOMIC DNA]</scope>
    <source>
        <strain evidence="9 10">FJxs</strain>
    </source>
</reference>
<evidence type="ECO:0000256" key="5">
    <source>
        <dbReference type="ARBA" id="ARBA00023295"/>
    </source>
</evidence>
<feature type="site" description="Important for catalytic activity, responsible for pKa modulation of the active site Glu and correct orientation of both the proton donor and substrate" evidence="6">
    <location>
        <position position="179"/>
    </location>
</feature>
<dbReference type="AlphaFoldDB" id="A0A926JS24"/>
<dbReference type="InterPro" id="IPR023296">
    <property type="entry name" value="Glyco_hydro_beta-prop_sf"/>
</dbReference>
<dbReference type="SUPFAM" id="SSF75005">
    <property type="entry name" value="Arabinanase/levansucrase/invertase"/>
    <property type="match status" value="1"/>
</dbReference>